<proteinExistence type="predicted"/>
<dbReference type="OrthoDB" id="3380198at2"/>
<comment type="caution">
    <text evidence="1">The sequence shown here is derived from an EMBL/GenBank/DDBJ whole genome shotgun (WGS) entry which is preliminary data.</text>
</comment>
<organism evidence="1 2">
    <name type="scientific">Bailinhaonella thermotolerans</name>
    <dbReference type="NCBI Taxonomy" id="1070861"/>
    <lineage>
        <taxon>Bacteria</taxon>
        <taxon>Bacillati</taxon>
        <taxon>Actinomycetota</taxon>
        <taxon>Actinomycetes</taxon>
        <taxon>Streptosporangiales</taxon>
        <taxon>Streptosporangiaceae</taxon>
        <taxon>Bailinhaonella</taxon>
    </lineage>
</organism>
<accession>A0A3A4B130</accession>
<dbReference type="AlphaFoldDB" id="A0A3A4B130"/>
<keyword evidence="2" id="KW-1185">Reference proteome</keyword>
<evidence type="ECO:0008006" key="3">
    <source>
        <dbReference type="Google" id="ProtNLM"/>
    </source>
</evidence>
<dbReference type="RefSeq" id="WP_119924407.1">
    <property type="nucleotide sequence ID" value="NZ_QZEY01000001.1"/>
</dbReference>
<dbReference type="EMBL" id="QZEY01000001">
    <property type="protein sequence ID" value="RJL35435.1"/>
    <property type="molecule type" value="Genomic_DNA"/>
</dbReference>
<sequence>MPDWNTRLEIRLGNTVIAPISQFTPTFNVPHTVIHSIEQDNLGYVRQPQTFTFTMTVQAIGTAVADLTELAVKGKEFEITVAEKKGTDWTFKALKFSRCVITSANPSNVVIDGAPSASFTCMSLSPGVES</sequence>
<protein>
    <recommendedName>
        <fullName evidence="3">Phage tail protein</fullName>
    </recommendedName>
</protein>
<dbReference type="Proteomes" id="UP000265768">
    <property type="component" value="Unassembled WGS sequence"/>
</dbReference>
<gene>
    <name evidence="1" type="ORF">D5H75_01060</name>
</gene>
<reference evidence="1 2" key="1">
    <citation type="submission" date="2018-09" db="EMBL/GenBank/DDBJ databases">
        <title>YIM 75507 draft genome.</title>
        <authorList>
            <person name="Tang S."/>
            <person name="Feng Y."/>
        </authorList>
    </citation>
    <scope>NUCLEOTIDE SEQUENCE [LARGE SCALE GENOMIC DNA]</scope>
    <source>
        <strain evidence="1 2">YIM 75507</strain>
    </source>
</reference>
<name>A0A3A4B130_9ACTN</name>
<evidence type="ECO:0000313" key="2">
    <source>
        <dbReference type="Proteomes" id="UP000265768"/>
    </source>
</evidence>
<evidence type="ECO:0000313" key="1">
    <source>
        <dbReference type="EMBL" id="RJL35435.1"/>
    </source>
</evidence>